<dbReference type="Proteomes" id="UP001375240">
    <property type="component" value="Unassembled WGS sequence"/>
</dbReference>
<evidence type="ECO:0000313" key="3">
    <source>
        <dbReference type="Proteomes" id="UP001375240"/>
    </source>
</evidence>
<proteinExistence type="predicted"/>
<dbReference type="InterPro" id="IPR000210">
    <property type="entry name" value="BTB/POZ_dom"/>
</dbReference>
<dbReference type="AlphaFoldDB" id="A0AAV9U0C8"/>
<dbReference type="SMART" id="SM00225">
    <property type="entry name" value="BTB"/>
    <property type="match status" value="1"/>
</dbReference>
<name>A0AAV9U0C8_9PEZI</name>
<keyword evidence="3" id="KW-1185">Reference proteome</keyword>
<comment type="caution">
    <text evidence="2">The sequence shown here is derived from an EMBL/GenBank/DDBJ whole genome shotgun (WGS) entry which is preliminary data.</text>
</comment>
<accession>A0AAV9U0C8</accession>
<organism evidence="2 3">
    <name type="scientific">Orbilia brochopaga</name>
    <dbReference type="NCBI Taxonomy" id="3140254"/>
    <lineage>
        <taxon>Eukaryota</taxon>
        <taxon>Fungi</taxon>
        <taxon>Dikarya</taxon>
        <taxon>Ascomycota</taxon>
        <taxon>Pezizomycotina</taxon>
        <taxon>Orbiliomycetes</taxon>
        <taxon>Orbiliales</taxon>
        <taxon>Orbiliaceae</taxon>
        <taxon>Orbilia</taxon>
    </lineage>
</organism>
<evidence type="ECO:0000259" key="1">
    <source>
        <dbReference type="PROSITE" id="PS50097"/>
    </source>
</evidence>
<dbReference type="EMBL" id="JAVHNQ010000018">
    <property type="protein sequence ID" value="KAK6330418.1"/>
    <property type="molecule type" value="Genomic_DNA"/>
</dbReference>
<protein>
    <recommendedName>
        <fullName evidence="1">BTB domain-containing protein</fullName>
    </recommendedName>
</protein>
<dbReference type="PANTHER" id="PTHR47843">
    <property type="entry name" value="BTB DOMAIN-CONTAINING PROTEIN-RELATED"/>
    <property type="match status" value="1"/>
</dbReference>
<evidence type="ECO:0000313" key="2">
    <source>
        <dbReference type="EMBL" id="KAK6330418.1"/>
    </source>
</evidence>
<dbReference type="SUPFAM" id="SSF54695">
    <property type="entry name" value="POZ domain"/>
    <property type="match status" value="1"/>
</dbReference>
<dbReference type="InterPro" id="IPR011333">
    <property type="entry name" value="SKP1/BTB/POZ_sf"/>
</dbReference>
<dbReference type="Pfam" id="PF00651">
    <property type="entry name" value="BTB"/>
    <property type="match status" value="1"/>
</dbReference>
<reference evidence="2 3" key="1">
    <citation type="submission" date="2019-10" db="EMBL/GenBank/DDBJ databases">
        <authorList>
            <person name="Palmer J.M."/>
        </authorList>
    </citation>
    <scope>NUCLEOTIDE SEQUENCE [LARGE SCALE GENOMIC DNA]</scope>
    <source>
        <strain evidence="2 3">TWF696</strain>
    </source>
</reference>
<gene>
    <name evidence="2" type="ORF">TWF696_003515</name>
</gene>
<dbReference type="Gene3D" id="3.30.710.10">
    <property type="entry name" value="Potassium Channel Kv1.1, Chain A"/>
    <property type="match status" value="1"/>
</dbReference>
<sequence length="218" mass="25094">MAADDGRDQSLSEHPVDINAPLYTSQYTDLTLLIGEEATKFCVHRNILTIHSEFFQVACGNPNFKESAEQLVRLPEVDVETMTNILRWCYQAPLAIPEDMVSDVGYETVRNLLDAADYLNIQGVFRLVTRAVDDYLYRCSKWRSDREDAAADEQKKVDLLCRIYDYGGKMEDDCLRKYLNSLKESHNLGLFMNMVKELEDCHPKLFRDIMVALYSTVD</sequence>
<feature type="domain" description="BTB" evidence="1">
    <location>
        <begin position="28"/>
        <end position="98"/>
    </location>
</feature>
<dbReference type="PROSITE" id="PS50097">
    <property type="entry name" value="BTB"/>
    <property type="match status" value="1"/>
</dbReference>
<dbReference type="CDD" id="cd18186">
    <property type="entry name" value="BTB_POZ_ZBTB_KLHL-like"/>
    <property type="match status" value="1"/>
</dbReference>